<organism evidence="5 6">
    <name type="scientific">Croceicoccus esteveae</name>
    <dbReference type="NCBI Taxonomy" id="3075597"/>
    <lineage>
        <taxon>Bacteria</taxon>
        <taxon>Pseudomonadati</taxon>
        <taxon>Pseudomonadota</taxon>
        <taxon>Alphaproteobacteria</taxon>
        <taxon>Sphingomonadales</taxon>
        <taxon>Erythrobacteraceae</taxon>
        <taxon>Croceicoccus</taxon>
    </lineage>
</organism>
<accession>A0ABU2ZJG1</accession>
<evidence type="ECO:0000256" key="2">
    <source>
        <dbReference type="ARBA" id="ARBA00022670"/>
    </source>
</evidence>
<dbReference type="GO" id="GO:0008233">
    <property type="term" value="F:peptidase activity"/>
    <property type="evidence" value="ECO:0007669"/>
    <property type="project" value="UniProtKB-KW"/>
</dbReference>
<dbReference type="InterPro" id="IPR006433">
    <property type="entry name" value="Prohead_protease"/>
</dbReference>
<evidence type="ECO:0000313" key="5">
    <source>
        <dbReference type="EMBL" id="MDT0576525.1"/>
    </source>
</evidence>
<dbReference type="GO" id="GO:0006508">
    <property type="term" value="P:proteolysis"/>
    <property type="evidence" value="ECO:0007669"/>
    <property type="project" value="UniProtKB-KW"/>
</dbReference>
<dbReference type="SUPFAM" id="SSF50789">
    <property type="entry name" value="Herpes virus serine proteinase, assemblin"/>
    <property type="match status" value="1"/>
</dbReference>
<dbReference type="Proteomes" id="UP001259803">
    <property type="component" value="Unassembled WGS sequence"/>
</dbReference>
<dbReference type="NCBIfam" id="TIGR01543">
    <property type="entry name" value="proheadase_HK97"/>
    <property type="match status" value="1"/>
</dbReference>
<feature type="domain" description="Prohead serine protease" evidence="4">
    <location>
        <begin position="15"/>
        <end position="149"/>
    </location>
</feature>
<dbReference type="Pfam" id="PF04586">
    <property type="entry name" value="Peptidase_S78"/>
    <property type="match status" value="1"/>
</dbReference>
<proteinExistence type="predicted"/>
<dbReference type="EMBL" id="JAVRHS010000008">
    <property type="protein sequence ID" value="MDT0576525.1"/>
    <property type="molecule type" value="Genomic_DNA"/>
</dbReference>
<dbReference type="InterPro" id="IPR054613">
    <property type="entry name" value="Peptidase_S78_dom"/>
</dbReference>
<evidence type="ECO:0000313" key="6">
    <source>
        <dbReference type="Proteomes" id="UP001259803"/>
    </source>
</evidence>
<gene>
    <name evidence="5" type="ORF">RM533_10030</name>
</gene>
<evidence type="ECO:0000256" key="1">
    <source>
        <dbReference type="ARBA" id="ARBA00022612"/>
    </source>
</evidence>
<dbReference type="RefSeq" id="WP_311341101.1">
    <property type="nucleotide sequence ID" value="NZ_JAVRHS010000008.1"/>
</dbReference>
<keyword evidence="3" id="KW-0378">Hydrolase</keyword>
<reference evidence="5 6" key="1">
    <citation type="submission" date="2023-09" db="EMBL/GenBank/DDBJ databases">
        <authorList>
            <person name="Rey-Velasco X."/>
        </authorList>
    </citation>
    <scope>NUCLEOTIDE SEQUENCE [LARGE SCALE GENOMIC DNA]</scope>
    <source>
        <strain evidence="5 6">F390</strain>
    </source>
</reference>
<evidence type="ECO:0000259" key="4">
    <source>
        <dbReference type="Pfam" id="PF04586"/>
    </source>
</evidence>
<keyword evidence="2 5" id="KW-0645">Protease</keyword>
<keyword evidence="6" id="KW-1185">Reference proteome</keyword>
<evidence type="ECO:0000256" key="3">
    <source>
        <dbReference type="ARBA" id="ARBA00022801"/>
    </source>
</evidence>
<keyword evidence="1" id="KW-1188">Viral release from host cell</keyword>
<comment type="caution">
    <text evidence="5">The sequence shown here is derived from an EMBL/GenBank/DDBJ whole genome shotgun (WGS) entry which is preliminary data.</text>
</comment>
<name>A0ABU2ZJG1_9SPHN</name>
<protein>
    <submittedName>
        <fullName evidence="5">HK97 family phage prohead protease</fullName>
    </submittedName>
</protein>
<sequence>MSRIDHHRSVAHHAGLRFAGYAALFDKVDAGRDLIKKGAFLRSLAELRMSDQRLALLWQHRCDQRVGWIERICEDERGLRVIGCIDHAASRAARLVKTGGLSGLSFGYRARHADMAVLGDGRQGRALHCVDLFEVSLVSRPMQHGSRIHCVS</sequence>